<organism evidence="2 3">
    <name type="scientific">Solitalea agri</name>
    <dbReference type="NCBI Taxonomy" id="2953739"/>
    <lineage>
        <taxon>Bacteria</taxon>
        <taxon>Pseudomonadati</taxon>
        <taxon>Bacteroidota</taxon>
        <taxon>Sphingobacteriia</taxon>
        <taxon>Sphingobacteriales</taxon>
        <taxon>Sphingobacteriaceae</taxon>
        <taxon>Solitalea</taxon>
    </lineage>
</organism>
<keyword evidence="1" id="KW-0732">Signal</keyword>
<sequence length="157" mass="17759">MLSLSTPSKKLKVVLLLLLTINFLITPSCNNGDDNPSPTTVKEKVQGKWNVLSVNLKSYENNELVYEETMDDYTPGDFTVEFTKTQIKITNEGFSYSYPVDYSSTNDTFEFNDDENGIHAKGSVTFNGDQMTWGITEEWVEDGVNMKDVTTIIMEKI</sequence>
<evidence type="ECO:0000256" key="1">
    <source>
        <dbReference type="SAM" id="SignalP"/>
    </source>
</evidence>
<proteinExistence type="predicted"/>
<evidence type="ECO:0000313" key="2">
    <source>
        <dbReference type="EMBL" id="MCO4293428.1"/>
    </source>
</evidence>
<protein>
    <recommendedName>
        <fullName evidence="4">Lipocalin-like domain-containing protein</fullName>
    </recommendedName>
</protein>
<evidence type="ECO:0008006" key="4">
    <source>
        <dbReference type="Google" id="ProtNLM"/>
    </source>
</evidence>
<reference evidence="2" key="1">
    <citation type="submission" date="2022-06" db="EMBL/GenBank/DDBJ databases">
        <title>Solitalea sp. MAHUQ-68 isolated from rhizospheric soil.</title>
        <authorList>
            <person name="Huq M.A."/>
        </authorList>
    </citation>
    <scope>NUCLEOTIDE SEQUENCE</scope>
    <source>
        <strain evidence="2">MAHUQ-68</strain>
    </source>
</reference>
<gene>
    <name evidence="2" type="ORF">NF867_11185</name>
</gene>
<name>A0A9X2FAM4_9SPHI</name>
<feature type="chain" id="PRO_5040787037" description="Lipocalin-like domain-containing protein" evidence="1">
    <location>
        <begin position="32"/>
        <end position="157"/>
    </location>
</feature>
<accession>A0A9X2FAM4</accession>
<keyword evidence="3" id="KW-1185">Reference proteome</keyword>
<dbReference type="AlphaFoldDB" id="A0A9X2FAM4"/>
<dbReference type="Proteomes" id="UP001155182">
    <property type="component" value="Unassembled WGS sequence"/>
</dbReference>
<dbReference type="RefSeq" id="WP_252588082.1">
    <property type="nucleotide sequence ID" value="NZ_JAMWYS010000036.1"/>
</dbReference>
<dbReference type="EMBL" id="JAMWYS010000036">
    <property type="protein sequence ID" value="MCO4293428.1"/>
    <property type="molecule type" value="Genomic_DNA"/>
</dbReference>
<comment type="caution">
    <text evidence="2">The sequence shown here is derived from an EMBL/GenBank/DDBJ whole genome shotgun (WGS) entry which is preliminary data.</text>
</comment>
<evidence type="ECO:0000313" key="3">
    <source>
        <dbReference type="Proteomes" id="UP001155182"/>
    </source>
</evidence>
<feature type="signal peptide" evidence="1">
    <location>
        <begin position="1"/>
        <end position="31"/>
    </location>
</feature>